<sequence length="193" mass="21903">MKKMVITFFCLLPLLLYGQEPLKPLGNRWIVKTNALSLIAKKPTISLERTFDNSFSLEASYTQGKFKNILFTDQYEYNGFLLRGKKYFANLDHEIIIPYAGIYVGNLHRSIQTSGESLDRVGFFGYPSRQFAGHSIRGGGSFGLSYFTTSRINVDVQTSLGYGRYLNLDWSDPNTYSGGYPDMQVWASIGYCF</sequence>
<evidence type="ECO:0000313" key="2">
    <source>
        <dbReference type="Proteomes" id="UP000474777"/>
    </source>
</evidence>
<dbReference type="InterPro" id="IPR021958">
    <property type="entry name" value="DUF3575"/>
</dbReference>
<comment type="caution">
    <text evidence="1">The sequence shown here is derived from an EMBL/GenBank/DDBJ whole genome shotgun (WGS) entry which is preliminary data.</text>
</comment>
<dbReference type="RefSeq" id="WP_163917062.1">
    <property type="nucleotide sequence ID" value="NZ_JAAGWD010000012.1"/>
</dbReference>
<accession>A0A6B3M1H8</accession>
<proteinExistence type="predicted"/>
<protein>
    <submittedName>
        <fullName evidence="1">DUF3575 domain-containing protein</fullName>
    </submittedName>
</protein>
<gene>
    <name evidence="1" type="ORF">GXP69_18550</name>
</gene>
<dbReference type="AlphaFoldDB" id="A0A6B3M1H8"/>
<keyword evidence="2" id="KW-1185">Reference proteome</keyword>
<name>A0A6B3M1H8_9BACT</name>
<dbReference type="Pfam" id="PF12099">
    <property type="entry name" value="DUF3575"/>
    <property type="match status" value="1"/>
</dbReference>
<reference evidence="1 2" key="1">
    <citation type="submission" date="2020-02" db="EMBL/GenBank/DDBJ databases">
        <authorList>
            <person name="Kim M.K."/>
        </authorList>
    </citation>
    <scope>NUCLEOTIDE SEQUENCE [LARGE SCALE GENOMIC DNA]</scope>
    <source>
        <strain evidence="1 2">BT327</strain>
    </source>
</reference>
<evidence type="ECO:0000313" key="1">
    <source>
        <dbReference type="EMBL" id="NEM99704.1"/>
    </source>
</evidence>
<dbReference type="Proteomes" id="UP000474777">
    <property type="component" value="Unassembled WGS sequence"/>
</dbReference>
<dbReference type="EMBL" id="JAAGWD010000012">
    <property type="protein sequence ID" value="NEM99704.1"/>
    <property type="molecule type" value="Genomic_DNA"/>
</dbReference>
<organism evidence="1 2">
    <name type="scientific">Pontibacter burrus</name>
    <dbReference type="NCBI Taxonomy" id="2704466"/>
    <lineage>
        <taxon>Bacteria</taxon>
        <taxon>Pseudomonadati</taxon>
        <taxon>Bacteroidota</taxon>
        <taxon>Cytophagia</taxon>
        <taxon>Cytophagales</taxon>
        <taxon>Hymenobacteraceae</taxon>
        <taxon>Pontibacter</taxon>
    </lineage>
</organism>